<dbReference type="SUPFAM" id="SSF50993">
    <property type="entry name" value="Peptidase/esterase 'gauge' domain"/>
    <property type="match status" value="1"/>
</dbReference>
<protein>
    <submittedName>
        <fullName evidence="1">Uncharacterized protein</fullName>
    </submittedName>
</protein>
<gene>
    <name evidence="1" type="ORF">BST63_14825</name>
</gene>
<dbReference type="Proteomes" id="UP000193884">
    <property type="component" value="Unassembled WGS sequence"/>
</dbReference>
<evidence type="ECO:0000313" key="1">
    <source>
        <dbReference type="EMBL" id="OSJ29189.1"/>
    </source>
</evidence>
<dbReference type="EMBL" id="NAFK01000158">
    <property type="protein sequence ID" value="OSJ29189.1"/>
    <property type="molecule type" value="Genomic_DNA"/>
</dbReference>
<reference evidence="1 2" key="1">
    <citation type="submission" date="2017-03" db="EMBL/GenBank/DDBJ databases">
        <title>Whole genome sequences of fourteen strains of Bradyrhizobium canariense and one strain of Bradyrhizobium japonicum isolated from Lupinus (Papilionoideae: Genisteae) species in Algeria.</title>
        <authorList>
            <person name="Crovadore J."/>
            <person name="Chekireb D."/>
            <person name="Brachmann A."/>
            <person name="Chablais R."/>
            <person name="Cochard B."/>
            <person name="Lefort F."/>
        </authorList>
    </citation>
    <scope>NUCLEOTIDE SEQUENCE [LARGE SCALE GENOMIC DNA]</scope>
    <source>
        <strain evidence="1 2">UBMAN05</strain>
    </source>
</reference>
<sequence>MPKKGNIGGIASGRLLVTLDENWKPSGGTAFAAGSMISYDVAEWKQDPLRARPWLVFQPGPRQALSGFSATRHLLILTILDNVQGKAFVYKCDQGAWRATAIPLPENASVGLPAASNETDEVMFTVSNYPTPTSLCTLTPQETSTFFENSVNRHAITIGSAPPRGQS</sequence>
<organism evidence="1 2">
    <name type="scientific">Bradyrhizobium canariense</name>
    <dbReference type="NCBI Taxonomy" id="255045"/>
    <lineage>
        <taxon>Bacteria</taxon>
        <taxon>Pseudomonadati</taxon>
        <taxon>Pseudomonadota</taxon>
        <taxon>Alphaproteobacteria</taxon>
        <taxon>Hyphomicrobiales</taxon>
        <taxon>Nitrobacteraceae</taxon>
        <taxon>Bradyrhizobium</taxon>
    </lineage>
</organism>
<evidence type="ECO:0000313" key="2">
    <source>
        <dbReference type="Proteomes" id="UP000193884"/>
    </source>
</evidence>
<dbReference type="RefSeq" id="WP_085384398.1">
    <property type="nucleotide sequence ID" value="NZ_NAFJ01000145.1"/>
</dbReference>
<dbReference type="Gene3D" id="2.130.10.120">
    <property type="entry name" value="Prolyl oligopeptidase, N-terminal domain"/>
    <property type="match status" value="1"/>
</dbReference>
<comment type="caution">
    <text evidence="1">The sequence shown here is derived from an EMBL/GenBank/DDBJ whole genome shotgun (WGS) entry which is preliminary data.</text>
</comment>
<keyword evidence="2" id="KW-1185">Reference proteome</keyword>
<name>A0ABX3X3J6_9BRAD</name>
<proteinExistence type="predicted"/>
<accession>A0ABX3X3J6</accession>